<dbReference type="PANTHER" id="PTHR43362">
    <property type="entry name" value="MANNITOL DEHYDROGENASE DSF1-RELATED"/>
    <property type="match status" value="1"/>
</dbReference>
<evidence type="ECO:0000259" key="4">
    <source>
        <dbReference type="Pfam" id="PF01232"/>
    </source>
</evidence>
<evidence type="ECO:0000313" key="6">
    <source>
        <dbReference type="EMBL" id="RJO73589.1"/>
    </source>
</evidence>
<sequence>MRIPLHTAHANNGTSQAGPSAEIPEARVIPRLSAENLRLLPQSVLRPGFLPRELTTGILHLGCGAFHRAHQALLTQHAMTATGERNWGIAAVAMSRPEVVTALRAQDNLYTTLLHDADGARVEVVGALTEAVHAPTDRRGIAARIADPNTRIITLTVTASGYGLSPVTGRLDLGADAIHHDLRSPATPSTPIGMLTAGLDLVRRRGGTPPAIISCDNLCGNGTKLRGAVIELAGLREEALADWIARNVRFPNSVVDRIVQPGTPAELAVARNALGGIEDLAPIAAEPFMTWTIEDFDGPRPAWEAAGARFVSDVTDYEQAKLRLLNGSHMLLAYLGALAGHRTIAEAAADPDLAALTRQFMVREQGPTLRLPAPELRRTVDGLLRRFRNPAIRHDMTRVGRNGSDKMVPRVVGAMCENIAAGRPTPAATLLIAAWIQTFAVADRPGAVLEVLDPHAETLAAAAAEPDPHRRAAKFLRRRDIFGTLPDPRRVRGEVAAALGEFARDGISATVRRRLTPELERSVA</sequence>
<dbReference type="Gene3D" id="3.40.50.720">
    <property type="entry name" value="NAD(P)-binding Rossmann-like Domain"/>
    <property type="match status" value="1"/>
</dbReference>
<comment type="caution">
    <text evidence="6">The sequence shown here is derived from an EMBL/GenBank/DDBJ whole genome shotgun (WGS) entry which is preliminary data.</text>
</comment>
<dbReference type="InterPro" id="IPR013131">
    <property type="entry name" value="Mannitol_DH_N"/>
</dbReference>
<dbReference type="InterPro" id="IPR050988">
    <property type="entry name" value="Mannitol_DH/Oxidoreductase"/>
</dbReference>
<dbReference type="PRINTS" id="PR00084">
    <property type="entry name" value="MTLDHDRGNASE"/>
</dbReference>
<dbReference type="EMBL" id="QZFU01000023">
    <property type="protein sequence ID" value="RJO73589.1"/>
    <property type="molecule type" value="Genomic_DNA"/>
</dbReference>
<comment type="catalytic activity">
    <reaction evidence="2">
        <text>D-mannitol 1-phosphate + NAD(+) = beta-D-fructose 6-phosphate + NADH + H(+)</text>
        <dbReference type="Rhea" id="RHEA:19661"/>
        <dbReference type="ChEBI" id="CHEBI:15378"/>
        <dbReference type="ChEBI" id="CHEBI:57540"/>
        <dbReference type="ChEBI" id="CHEBI:57634"/>
        <dbReference type="ChEBI" id="CHEBI:57945"/>
        <dbReference type="ChEBI" id="CHEBI:61381"/>
        <dbReference type="EC" id="1.1.1.17"/>
    </reaction>
</comment>
<feature type="domain" description="Mannitol dehydrogenase N-terminal" evidence="4">
    <location>
        <begin position="57"/>
        <end position="304"/>
    </location>
</feature>
<dbReference type="GO" id="GO:0008926">
    <property type="term" value="F:mannitol-1-phosphate 5-dehydrogenase activity"/>
    <property type="evidence" value="ECO:0007669"/>
    <property type="project" value="UniProtKB-EC"/>
</dbReference>
<dbReference type="Proteomes" id="UP000266677">
    <property type="component" value="Unassembled WGS sequence"/>
</dbReference>
<dbReference type="SUPFAM" id="SSF51735">
    <property type="entry name" value="NAD(P)-binding Rossmann-fold domains"/>
    <property type="match status" value="1"/>
</dbReference>
<feature type="compositionally biased region" description="Polar residues" evidence="3">
    <location>
        <begin position="9"/>
        <end position="18"/>
    </location>
</feature>
<dbReference type="InterPro" id="IPR013118">
    <property type="entry name" value="Mannitol_DH_C"/>
</dbReference>
<evidence type="ECO:0000313" key="7">
    <source>
        <dbReference type="Proteomes" id="UP000266677"/>
    </source>
</evidence>
<reference evidence="6 7" key="1">
    <citation type="submission" date="2018-09" db="EMBL/GenBank/DDBJ databases">
        <title>YIM PH21274 draft genome.</title>
        <authorList>
            <person name="Miao C."/>
        </authorList>
    </citation>
    <scope>NUCLEOTIDE SEQUENCE [LARGE SCALE GENOMIC DNA]</scope>
    <source>
        <strain evidence="6 7">YIM PH 21724</strain>
    </source>
</reference>
<name>A0A3A4KGK2_9NOCA</name>
<dbReference type="InterPro" id="IPR013328">
    <property type="entry name" value="6PGD_dom2"/>
</dbReference>
<keyword evidence="7" id="KW-1185">Reference proteome</keyword>
<dbReference type="OrthoDB" id="271711at2"/>
<feature type="domain" description="Mannitol dehydrogenase C-terminal" evidence="5">
    <location>
        <begin position="313"/>
        <end position="499"/>
    </location>
</feature>
<dbReference type="Pfam" id="PF01232">
    <property type="entry name" value="Mannitol_dh"/>
    <property type="match status" value="1"/>
</dbReference>
<dbReference type="SUPFAM" id="SSF48179">
    <property type="entry name" value="6-phosphogluconate dehydrogenase C-terminal domain-like"/>
    <property type="match status" value="1"/>
</dbReference>
<dbReference type="Pfam" id="PF08125">
    <property type="entry name" value="Mannitol_dh_C"/>
    <property type="match status" value="1"/>
</dbReference>
<dbReference type="AlphaFoldDB" id="A0A3A4KGK2"/>
<evidence type="ECO:0000259" key="5">
    <source>
        <dbReference type="Pfam" id="PF08125"/>
    </source>
</evidence>
<gene>
    <name evidence="6" type="ORF">D5S18_20555</name>
</gene>
<accession>A0A3A4KGK2</accession>
<protein>
    <submittedName>
        <fullName evidence="6">Mannitol dehydrogenase family protein</fullName>
    </submittedName>
</protein>
<dbReference type="Gene3D" id="1.10.1040.10">
    <property type="entry name" value="N-(1-d-carboxylethyl)-l-norvaline Dehydrogenase, domain 2"/>
    <property type="match status" value="1"/>
</dbReference>
<organism evidence="6 7">
    <name type="scientific">Nocardia panacis</name>
    <dbReference type="NCBI Taxonomy" id="2340916"/>
    <lineage>
        <taxon>Bacteria</taxon>
        <taxon>Bacillati</taxon>
        <taxon>Actinomycetota</taxon>
        <taxon>Actinomycetes</taxon>
        <taxon>Mycobacteriales</taxon>
        <taxon>Nocardiaceae</taxon>
        <taxon>Nocardia</taxon>
    </lineage>
</organism>
<dbReference type="PANTHER" id="PTHR43362:SF1">
    <property type="entry name" value="MANNITOL DEHYDROGENASE 2-RELATED"/>
    <property type="match status" value="1"/>
</dbReference>
<evidence type="ECO:0000256" key="2">
    <source>
        <dbReference type="ARBA" id="ARBA00048615"/>
    </source>
</evidence>
<feature type="region of interest" description="Disordered" evidence="3">
    <location>
        <begin position="1"/>
        <end position="23"/>
    </location>
</feature>
<dbReference type="InterPro" id="IPR036291">
    <property type="entry name" value="NAD(P)-bd_dom_sf"/>
</dbReference>
<evidence type="ECO:0000256" key="3">
    <source>
        <dbReference type="SAM" id="MobiDB-lite"/>
    </source>
</evidence>
<evidence type="ECO:0000256" key="1">
    <source>
        <dbReference type="ARBA" id="ARBA00023002"/>
    </source>
</evidence>
<proteinExistence type="predicted"/>
<dbReference type="InterPro" id="IPR000669">
    <property type="entry name" value="Mannitol_DH"/>
</dbReference>
<dbReference type="InterPro" id="IPR008927">
    <property type="entry name" value="6-PGluconate_DH-like_C_sf"/>
</dbReference>
<dbReference type="RefSeq" id="WP_120042666.1">
    <property type="nucleotide sequence ID" value="NZ_QZFU01000023.1"/>
</dbReference>
<keyword evidence="1" id="KW-0560">Oxidoreductase</keyword>